<organism evidence="2 3">
    <name type="scientific">Sorghum bicolor</name>
    <name type="common">Sorghum</name>
    <name type="synonym">Sorghum vulgare</name>
    <dbReference type="NCBI Taxonomy" id="4558"/>
    <lineage>
        <taxon>Eukaryota</taxon>
        <taxon>Viridiplantae</taxon>
        <taxon>Streptophyta</taxon>
        <taxon>Embryophyta</taxon>
        <taxon>Tracheophyta</taxon>
        <taxon>Spermatophyta</taxon>
        <taxon>Magnoliopsida</taxon>
        <taxon>Liliopsida</taxon>
        <taxon>Poales</taxon>
        <taxon>Poaceae</taxon>
        <taxon>PACMAD clade</taxon>
        <taxon>Panicoideae</taxon>
        <taxon>Andropogonodae</taxon>
        <taxon>Andropogoneae</taxon>
        <taxon>Sorghinae</taxon>
        <taxon>Sorghum</taxon>
    </lineage>
</organism>
<keyword evidence="3" id="KW-1185">Reference proteome</keyword>
<dbReference type="Proteomes" id="UP000000768">
    <property type="component" value="Chromosome 2"/>
</dbReference>
<dbReference type="AlphaFoldDB" id="A0A1B6QFH1"/>
<feature type="region of interest" description="Disordered" evidence="1">
    <location>
        <begin position="63"/>
        <end position="93"/>
    </location>
</feature>
<accession>A0A1B6QFH1</accession>
<gene>
    <name evidence="2" type="ORF">SORBI_3002G374000</name>
</gene>
<evidence type="ECO:0000313" key="3">
    <source>
        <dbReference type="Proteomes" id="UP000000768"/>
    </source>
</evidence>
<name>A0A1B6QFH1_SORBI</name>
<dbReference type="EMBL" id="CM000761">
    <property type="protein sequence ID" value="KXG36682.1"/>
    <property type="molecule type" value="Genomic_DNA"/>
</dbReference>
<evidence type="ECO:0000313" key="2">
    <source>
        <dbReference type="EMBL" id="KXG36682.1"/>
    </source>
</evidence>
<protein>
    <submittedName>
        <fullName evidence="2">Uncharacterized protein</fullName>
    </submittedName>
</protein>
<dbReference type="InParanoid" id="A0A1B6QFH1"/>
<dbReference type="Gramene" id="KXG36682">
    <property type="protein sequence ID" value="KXG36682"/>
    <property type="gene ID" value="SORBI_3002G374000"/>
</dbReference>
<evidence type="ECO:0000256" key="1">
    <source>
        <dbReference type="SAM" id="MobiDB-lite"/>
    </source>
</evidence>
<sequence length="131" mass="14811">MDASRPIIPAMIDQVQNRLPENTLYKCLGRICNCDRVIYAVTCEIMMGSWKARDQERGDRRYLADGDGHMEPGYVDSSPVPDRSRKLAAHDSQTPQVNCGVQAKCWLRQTPRRCCSLVDDADLRPAVTRTN</sequence>
<reference evidence="2 3" key="1">
    <citation type="journal article" date="2009" name="Nature">
        <title>The Sorghum bicolor genome and the diversification of grasses.</title>
        <authorList>
            <person name="Paterson A.H."/>
            <person name="Bowers J.E."/>
            <person name="Bruggmann R."/>
            <person name="Dubchak I."/>
            <person name="Grimwood J."/>
            <person name="Gundlach H."/>
            <person name="Haberer G."/>
            <person name="Hellsten U."/>
            <person name="Mitros T."/>
            <person name="Poliakov A."/>
            <person name="Schmutz J."/>
            <person name="Spannagl M."/>
            <person name="Tang H."/>
            <person name="Wang X."/>
            <person name="Wicker T."/>
            <person name="Bharti A.K."/>
            <person name="Chapman J."/>
            <person name="Feltus F.A."/>
            <person name="Gowik U."/>
            <person name="Grigoriev I.V."/>
            <person name="Lyons E."/>
            <person name="Maher C.A."/>
            <person name="Martis M."/>
            <person name="Narechania A."/>
            <person name="Otillar R.P."/>
            <person name="Penning B.W."/>
            <person name="Salamov A.A."/>
            <person name="Wang Y."/>
            <person name="Zhang L."/>
            <person name="Carpita N.C."/>
            <person name="Freeling M."/>
            <person name="Gingle A.R."/>
            <person name="Hash C.T."/>
            <person name="Keller B."/>
            <person name="Klein P."/>
            <person name="Kresovich S."/>
            <person name="McCann M.C."/>
            <person name="Ming R."/>
            <person name="Peterson D.G."/>
            <person name="Mehboob-ur-Rahman"/>
            <person name="Ware D."/>
            <person name="Westhoff P."/>
            <person name="Mayer K.F."/>
            <person name="Messing J."/>
            <person name="Rokhsar D.S."/>
        </authorList>
    </citation>
    <scope>NUCLEOTIDE SEQUENCE [LARGE SCALE GENOMIC DNA]</scope>
    <source>
        <strain evidence="3">cv. BTx623</strain>
    </source>
</reference>
<proteinExistence type="predicted"/>
<reference evidence="3" key="2">
    <citation type="journal article" date="2018" name="Plant J.">
        <title>The Sorghum bicolor reference genome: improved assembly, gene annotations, a transcriptome atlas, and signatures of genome organization.</title>
        <authorList>
            <person name="McCormick R.F."/>
            <person name="Truong S.K."/>
            <person name="Sreedasyam A."/>
            <person name="Jenkins J."/>
            <person name="Shu S."/>
            <person name="Sims D."/>
            <person name="Kennedy M."/>
            <person name="Amirebrahimi M."/>
            <person name="Weers B.D."/>
            <person name="McKinley B."/>
            <person name="Mattison A."/>
            <person name="Morishige D.T."/>
            <person name="Grimwood J."/>
            <person name="Schmutz J."/>
            <person name="Mullet J.E."/>
        </authorList>
    </citation>
    <scope>NUCLEOTIDE SEQUENCE [LARGE SCALE GENOMIC DNA]</scope>
    <source>
        <strain evidence="3">cv. BTx623</strain>
    </source>
</reference>